<keyword evidence="3" id="KW-0732">Signal</keyword>
<sequence length="234" mass="24995">RTCKPLPGAFGLLFALFAILRAGGGSLFAIHGDCEAYDTRTDRCTPWAGKEGTGAVGMLSAPSEQSRRRSGFWVGSRAVGPAHSLTRGPGFPALNAFSFFFPHSYDGTSDLATVESYDPVTNSWQPEVSMGTRRSCLGVAALHGLLYAAGGYDGASCLNSAERYDPLTGTWTSIAAMSTRRRYVRVATLEGNLYAVGGYDSSSHLATVEKYEPQVNTRESTPDNPFPSPLFMGA</sequence>
<name>A0A8B9N7S1_9AVES</name>
<feature type="region of interest" description="Disordered" evidence="2">
    <location>
        <begin position="212"/>
        <end position="234"/>
    </location>
</feature>
<evidence type="ECO:0000313" key="4">
    <source>
        <dbReference type="Ensembl" id="ENSANIP00000018100.1"/>
    </source>
</evidence>
<evidence type="ECO:0000313" key="5">
    <source>
        <dbReference type="Proteomes" id="UP000694541"/>
    </source>
</evidence>
<dbReference type="InterPro" id="IPR052392">
    <property type="entry name" value="Kelch-BTB_domain-containing"/>
</dbReference>
<keyword evidence="5" id="KW-1185">Reference proteome</keyword>
<evidence type="ECO:0000256" key="2">
    <source>
        <dbReference type="SAM" id="MobiDB-lite"/>
    </source>
</evidence>
<evidence type="ECO:0000256" key="1">
    <source>
        <dbReference type="ARBA" id="ARBA00022441"/>
    </source>
</evidence>
<reference evidence="4" key="1">
    <citation type="submission" date="2025-08" db="UniProtKB">
        <authorList>
            <consortium name="Ensembl"/>
        </authorList>
    </citation>
    <scope>IDENTIFICATION</scope>
</reference>
<dbReference type="UniPathway" id="UPA00143"/>
<proteinExistence type="predicted"/>
<dbReference type="InterPro" id="IPR006652">
    <property type="entry name" value="Kelch_1"/>
</dbReference>
<feature type="compositionally biased region" description="Polar residues" evidence="2">
    <location>
        <begin position="214"/>
        <end position="223"/>
    </location>
</feature>
<protein>
    <submittedName>
        <fullName evidence="4">Uncharacterized protein</fullName>
    </submittedName>
</protein>
<dbReference type="AlphaFoldDB" id="A0A8B9N7S1"/>
<keyword evidence="1" id="KW-0880">Kelch repeat</keyword>
<dbReference type="Gene3D" id="2.120.10.80">
    <property type="entry name" value="Kelch-type beta propeller"/>
    <property type="match status" value="1"/>
</dbReference>
<dbReference type="Proteomes" id="UP000694541">
    <property type="component" value="Unplaced"/>
</dbReference>
<reference evidence="4" key="2">
    <citation type="submission" date="2025-09" db="UniProtKB">
        <authorList>
            <consortium name="Ensembl"/>
        </authorList>
    </citation>
    <scope>IDENTIFICATION</scope>
</reference>
<accession>A0A8B9N7S1</accession>
<dbReference type="SMART" id="SM00612">
    <property type="entry name" value="Kelch"/>
    <property type="match status" value="3"/>
</dbReference>
<evidence type="ECO:0000256" key="3">
    <source>
        <dbReference type="SAM" id="SignalP"/>
    </source>
</evidence>
<feature type="signal peptide" evidence="3">
    <location>
        <begin position="1"/>
        <end position="25"/>
    </location>
</feature>
<organism evidence="4 5">
    <name type="scientific">Accipiter nisus</name>
    <name type="common">Eurasian sparrowhawk</name>
    <dbReference type="NCBI Taxonomy" id="211598"/>
    <lineage>
        <taxon>Eukaryota</taxon>
        <taxon>Metazoa</taxon>
        <taxon>Chordata</taxon>
        <taxon>Craniata</taxon>
        <taxon>Vertebrata</taxon>
        <taxon>Euteleostomi</taxon>
        <taxon>Archelosauria</taxon>
        <taxon>Archosauria</taxon>
        <taxon>Dinosauria</taxon>
        <taxon>Saurischia</taxon>
        <taxon>Theropoda</taxon>
        <taxon>Coelurosauria</taxon>
        <taxon>Aves</taxon>
        <taxon>Neognathae</taxon>
        <taxon>Neoaves</taxon>
        <taxon>Telluraves</taxon>
        <taxon>Accipitrimorphae</taxon>
        <taxon>Accipitriformes</taxon>
        <taxon>Accipitridae</taxon>
        <taxon>Accipitrinae</taxon>
        <taxon>Accipiter</taxon>
    </lineage>
</organism>
<feature type="chain" id="PRO_5034494818" evidence="3">
    <location>
        <begin position="26"/>
        <end position="234"/>
    </location>
</feature>
<dbReference type="InterPro" id="IPR015915">
    <property type="entry name" value="Kelch-typ_b-propeller"/>
</dbReference>
<dbReference type="GO" id="GO:0016567">
    <property type="term" value="P:protein ubiquitination"/>
    <property type="evidence" value="ECO:0007669"/>
    <property type="project" value="UniProtKB-UniPathway"/>
</dbReference>
<dbReference type="PANTHER" id="PTHR46375">
    <property type="entry name" value="KELCH REPEAT AND BTB DOMAIN-CONTAINING PROTEIN 13-RELATED"/>
    <property type="match status" value="1"/>
</dbReference>
<dbReference type="PANTHER" id="PTHR46375:SF3">
    <property type="entry name" value="KELCH REPEAT AND BTB DOMAIN-CONTAINING PROTEIN 13"/>
    <property type="match status" value="1"/>
</dbReference>
<dbReference type="Ensembl" id="ENSANIT00000018714.1">
    <property type="protein sequence ID" value="ENSANIP00000018100.1"/>
    <property type="gene ID" value="ENSANIG00000012295.1"/>
</dbReference>
<dbReference type="SUPFAM" id="SSF117281">
    <property type="entry name" value="Kelch motif"/>
    <property type="match status" value="1"/>
</dbReference>
<dbReference type="Pfam" id="PF01344">
    <property type="entry name" value="Kelch_1"/>
    <property type="match status" value="3"/>
</dbReference>